<keyword evidence="3" id="KW-0378">Hydrolase</keyword>
<feature type="region of interest" description="Disordered" evidence="9">
    <location>
        <begin position="103"/>
        <end position="137"/>
    </location>
</feature>
<comment type="caution">
    <text evidence="11">The sequence shown here is derived from an EMBL/GenBank/DDBJ whole genome shotgun (WGS) entry which is preliminary data.</text>
</comment>
<dbReference type="PROSITE" id="PS01190">
    <property type="entry name" value="RIBOSOMAL_L36E"/>
    <property type="match status" value="1"/>
</dbReference>
<dbReference type="SUPFAM" id="SSF109604">
    <property type="entry name" value="HD-domain/PDEase-like"/>
    <property type="match status" value="1"/>
</dbReference>
<reference evidence="11" key="1">
    <citation type="submission" date="2021-12" db="EMBL/GenBank/DDBJ databases">
        <title>Prjna785345.</title>
        <authorList>
            <person name="Rujirawat T."/>
            <person name="Krajaejun T."/>
        </authorList>
    </citation>
    <scope>NUCLEOTIDE SEQUENCE</scope>
    <source>
        <strain evidence="11">Pi057C3</strain>
    </source>
</reference>
<dbReference type="FunFam" id="1.10.10.1760:FF:000001">
    <property type="entry name" value="60S ribosomal protein L36"/>
    <property type="match status" value="1"/>
</dbReference>
<evidence type="ECO:0000256" key="2">
    <source>
        <dbReference type="ARBA" id="ARBA00022723"/>
    </source>
</evidence>
<name>A0AAD5LYI5_PYTIN</name>
<keyword evidence="5 8" id="KW-0687">Ribonucleoprotein</keyword>
<keyword evidence="2 7" id="KW-0479">Metal-binding</keyword>
<proteinExistence type="inferred from homology"/>
<evidence type="ECO:0000256" key="4">
    <source>
        <dbReference type="ARBA" id="ARBA00022980"/>
    </source>
</evidence>
<dbReference type="AlphaFoldDB" id="A0AAD5LYI5"/>
<dbReference type="Proteomes" id="UP001209570">
    <property type="component" value="Unassembled WGS sequence"/>
</dbReference>
<feature type="compositionally biased region" description="Low complexity" evidence="9">
    <location>
        <begin position="189"/>
        <end position="199"/>
    </location>
</feature>
<feature type="binding site" evidence="7">
    <location>
        <position position="498"/>
    </location>
    <ligand>
        <name>Zn(2+)</name>
        <dbReference type="ChEBI" id="CHEBI:29105"/>
        <label>1</label>
    </ligand>
</feature>
<evidence type="ECO:0000259" key="10">
    <source>
        <dbReference type="PROSITE" id="PS51845"/>
    </source>
</evidence>
<dbReference type="InterPro" id="IPR002073">
    <property type="entry name" value="PDEase_catalytic_dom"/>
</dbReference>
<feature type="binding site" evidence="7">
    <location>
        <position position="535"/>
    </location>
    <ligand>
        <name>Zn(2+)</name>
        <dbReference type="ChEBI" id="CHEBI:29105"/>
        <label>1</label>
    </ligand>
</feature>
<dbReference type="InterPro" id="IPR023088">
    <property type="entry name" value="PDEase"/>
</dbReference>
<keyword evidence="12" id="KW-1185">Reference proteome</keyword>
<dbReference type="GO" id="GO:0046872">
    <property type="term" value="F:metal ion binding"/>
    <property type="evidence" value="ECO:0007669"/>
    <property type="project" value="UniProtKB-KW"/>
</dbReference>
<evidence type="ECO:0000313" key="12">
    <source>
        <dbReference type="Proteomes" id="UP001209570"/>
    </source>
</evidence>
<evidence type="ECO:0000256" key="7">
    <source>
        <dbReference type="PIRSR" id="PIRSR623088-3"/>
    </source>
</evidence>
<dbReference type="GO" id="GO:0006412">
    <property type="term" value="P:translation"/>
    <property type="evidence" value="ECO:0007669"/>
    <property type="project" value="InterPro"/>
</dbReference>
<keyword evidence="4 8" id="KW-0689">Ribosomal protein</keyword>
<evidence type="ECO:0000256" key="9">
    <source>
        <dbReference type="SAM" id="MobiDB-lite"/>
    </source>
</evidence>
<feature type="binding site" evidence="7">
    <location>
        <position position="534"/>
    </location>
    <ligand>
        <name>Zn(2+)</name>
        <dbReference type="ChEBI" id="CHEBI:29105"/>
        <label>1</label>
    </ligand>
</feature>
<dbReference type="Gene3D" id="1.10.10.1760">
    <property type="entry name" value="60S ribosomal protein L36"/>
    <property type="match status" value="1"/>
</dbReference>
<dbReference type="InterPro" id="IPR003607">
    <property type="entry name" value="HD/PDEase_dom"/>
</dbReference>
<dbReference type="InterPro" id="IPR038097">
    <property type="entry name" value="Ribosomal_eL36_sf"/>
</dbReference>
<evidence type="ECO:0000256" key="6">
    <source>
        <dbReference type="PIRSR" id="PIRSR623088-1"/>
    </source>
</evidence>
<dbReference type="Pfam" id="PF00233">
    <property type="entry name" value="PDEase_I"/>
    <property type="match status" value="1"/>
</dbReference>
<feature type="compositionally biased region" description="Acidic residues" evidence="9">
    <location>
        <begin position="236"/>
        <end position="250"/>
    </location>
</feature>
<dbReference type="InterPro" id="IPR036971">
    <property type="entry name" value="PDEase_catalytic_dom_sf"/>
</dbReference>
<dbReference type="PROSITE" id="PS51845">
    <property type="entry name" value="PDEASE_I_2"/>
    <property type="match status" value="1"/>
</dbReference>
<feature type="active site" description="Proton donor" evidence="6">
    <location>
        <position position="494"/>
    </location>
</feature>
<feature type="domain" description="PDEase" evidence="10">
    <location>
        <begin position="418"/>
        <end position="641"/>
    </location>
</feature>
<evidence type="ECO:0000256" key="3">
    <source>
        <dbReference type="ARBA" id="ARBA00022801"/>
    </source>
</evidence>
<dbReference type="GO" id="GO:0007165">
    <property type="term" value="P:signal transduction"/>
    <property type="evidence" value="ECO:0007669"/>
    <property type="project" value="InterPro"/>
</dbReference>
<accession>A0AAD5LYI5</accession>
<sequence length="641" mass="70862">MSSTGIAVGLNKGFPVTKKEVPARPASRKGRLGKKTKLVRSIVREVVGLMPYEKRILDMIKSGGSSAEKRIYKFSKKRLGTHRRALQKREEMKAYYAALRAKQAVQAPAPRDGHSSKSRSPQPLPEQQAAWETPRSLPTLARKARPDGVGAIHYQHPVLSSSPGPQQLRKARALLAAMTSMGRRPRQHSSPALLASAGGSKVNVKPSRVTTLSMESIGANPNDEDSGSTMWRNGDQDGEVPVDDNAEYDEPNSTTTNSAEAAIVLALALLQQMQTSAAKSATGQVSVPAEHVTQVLHGFSKALESTTIAWNERGLEREMQRLFVSHAHIFDESVQHYIMQNFIQESHLAKTFRSALRRTSLMRRCLNAMYPSEKAPTRTPTNGSSGDSQPSRWRASLVQRVRGVDDSPLALEACPEITNGAIVSLVRCELERISSWDTFDLLALAKAVPGQSLVLVGHELLEKYELRGHFHTTKSRQLTFLRQIQSKYRPNPYHNEEHAADVAQSLHHLLTIGGLGDGMSARYKCAAILAAIIHDVGHMSYTNNFHIAANDDLAIEYVYRSPLEHMHCAIAFQVMKNTKCDILEGLTRMEQLELRNLITDIVLATDNSVHSSYLAKLEGLTCRSGEELVLVVPLLDFEMCH</sequence>
<feature type="region of interest" description="Disordered" evidence="9">
    <location>
        <begin position="215"/>
        <end position="255"/>
    </location>
</feature>
<dbReference type="CDD" id="cd00077">
    <property type="entry name" value="HDc"/>
    <property type="match status" value="1"/>
</dbReference>
<dbReference type="EMBL" id="JAKCXM010000240">
    <property type="protein sequence ID" value="KAJ0397719.1"/>
    <property type="molecule type" value="Genomic_DNA"/>
</dbReference>
<dbReference type="PRINTS" id="PR00387">
    <property type="entry name" value="PDIESTERASE1"/>
</dbReference>
<evidence type="ECO:0000256" key="8">
    <source>
        <dbReference type="RuleBase" id="RU000665"/>
    </source>
</evidence>
<feature type="region of interest" description="Disordered" evidence="9">
    <location>
        <begin position="371"/>
        <end position="392"/>
    </location>
</feature>
<dbReference type="Gene3D" id="1.10.1300.10">
    <property type="entry name" value="3'5'-cyclic nucleotide phosphodiesterase, catalytic domain"/>
    <property type="match status" value="1"/>
</dbReference>
<dbReference type="Pfam" id="PF01158">
    <property type="entry name" value="Ribosomal_L36e"/>
    <property type="match status" value="1"/>
</dbReference>
<dbReference type="InterPro" id="IPR000509">
    <property type="entry name" value="Ribosomal_eL36"/>
</dbReference>
<evidence type="ECO:0000256" key="5">
    <source>
        <dbReference type="ARBA" id="ARBA00023274"/>
    </source>
</evidence>
<dbReference type="GO" id="GO:1990904">
    <property type="term" value="C:ribonucleoprotein complex"/>
    <property type="evidence" value="ECO:0007669"/>
    <property type="project" value="UniProtKB-KW"/>
</dbReference>
<comment type="similarity">
    <text evidence="1 8">Belongs to the eukaryotic ribosomal protein eL36 family.</text>
</comment>
<organism evidence="11 12">
    <name type="scientific">Pythium insidiosum</name>
    <name type="common">Pythiosis disease agent</name>
    <dbReference type="NCBI Taxonomy" id="114742"/>
    <lineage>
        <taxon>Eukaryota</taxon>
        <taxon>Sar</taxon>
        <taxon>Stramenopiles</taxon>
        <taxon>Oomycota</taxon>
        <taxon>Peronosporomycetes</taxon>
        <taxon>Pythiales</taxon>
        <taxon>Pythiaceae</taxon>
        <taxon>Pythium</taxon>
    </lineage>
</organism>
<feature type="region of interest" description="Disordered" evidence="9">
    <location>
        <begin position="179"/>
        <end position="199"/>
    </location>
</feature>
<evidence type="ECO:0000313" key="11">
    <source>
        <dbReference type="EMBL" id="KAJ0397719.1"/>
    </source>
</evidence>
<feature type="binding site" evidence="7">
    <location>
        <position position="535"/>
    </location>
    <ligand>
        <name>Zn(2+)</name>
        <dbReference type="ChEBI" id="CHEBI:29105"/>
        <label>2</label>
    </ligand>
</feature>
<dbReference type="GO" id="GO:0005840">
    <property type="term" value="C:ribosome"/>
    <property type="evidence" value="ECO:0007669"/>
    <property type="project" value="UniProtKB-KW"/>
</dbReference>
<dbReference type="PANTHER" id="PTHR11347">
    <property type="entry name" value="CYCLIC NUCLEOTIDE PHOSPHODIESTERASE"/>
    <property type="match status" value="1"/>
</dbReference>
<evidence type="ECO:0000256" key="1">
    <source>
        <dbReference type="ARBA" id="ARBA00006509"/>
    </source>
</evidence>
<gene>
    <name evidence="11" type="ORF">P43SY_007187</name>
</gene>
<dbReference type="GO" id="GO:0004114">
    <property type="term" value="F:3',5'-cyclic-nucleotide phosphodiesterase activity"/>
    <property type="evidence" value="ECO:0007669"/>
    <property type="project" value="InterPro"/>
</dbReference>
<protein>
    <recommendedName>
        <fullName evidence="8">60S ribosomal protein L36</fullName>
    </recommendedName>
</protein>
<feature type="compositionally biased region" description="Polar residues" evidence="9">
    <location>
        <begin position="378"/>
        <end position="391"/>
    </location>
</feature>
<dbReference type="GO" id="GO:0003735">
    <property type="term" value="F:structural constituent of ribosome"/>
    <property type="evidence" value="ECO:0007669"/>
    <property type="project" value="InterPro"/>
</dbReference>